<evidence type="ECO:0000313" key="5">
    <source>
        <dbReference type="EMBL" id="MBO3272143.1"/>
    </source>
</evidence>
<keyword evidence="3" id="KW-0815">Transposition</keyword>
<sequence length="157" mass="18085">METDESHQSPIIGSYLADIENNDLLLNDLYSQERSARVEYYGIQLDEMWTFVGEKKNQQWLWLALNPANRQIVAFHVGGRGGEDAQQFYENIPAAFKGEGGFFSDYWQAYTRVFKQENHFAVGKASGLTAYIERFNCTLRQRVARLGRKVLSFSKSQ</sequence>
<dbReference type="PANTHER" id="PTHR33293">
    <property type="entry name" value="INSERTION ELEMENT IS1 1 PROTEIN INSB-RELATED"/>
    <property type="match status" value="1"/>
</dbReference>
<dbReference type="InterPro" id="IPR051354">
    <property type="entry name" value="Transposase_27_IS1"/>
</dbReference>
<evidence type="ECO:0000256" key="1">
    <source>
        <dbReference type="ARBA" id="ARBA00004091"/>
    </source>
</evidence>
<comment type="similarity">
    <text evidence="2">Belongs to the transposase 27 family.</text>
</comment>
<evidence type="ECO:0000256" key="2">
    <source>
        <dbReference type="ARBA" id="ARBA00008841"/>
    </source>
</evidence>
<proteinExistence type="inferred from homology"/>
<gene>
    <name evidence="5" type="ORF">J4D97_15900</name>
</gene>
<dbReference type="NCBIfam" id="NF033558">
    <property type="entry name" value="transpos_IS1"/>
    <property type="match status" value="1"/>
</dbReference>
<organism evidence="5 6">
    <name type="scientific">Hymenobacter defluvii</name>
    <dbReference type="NCBI Taxonomy" id="2054411"/>
    <lineage>
        <taxon>Bacteria</taxon>
        <taxon>Pseudomonadati</taxon>
        <taxon>Bacteroidota</taxon>
        <taxon>Cytophagia</taxon>
        <taxon>Cytophagales</taxon>
        <taxon>Hymenobacteraceae</taxon>
        <taxon>Hymenobacter</taxon>
    </lineage>
</organism>
<reference evidence="5 6" key="1">
    <citation type="submission" date="2021-03" db="EMBL/GenBank/DDBJ databases">
        <authorList>
            <person name="Kim M.K."/>
        </authorList>
    </citation>
    <scope>NUCLEOTIDE SEQUENCE [LARGE SCALE GENOMIC DNA]</scope>
    <source>
        <strain evidence="5 6">BT507</strain>
    </source>
</reference>
<dbReference type="Pfam" id="PF03400">
    <property type="entry name" value="DDE_Tnp_IS1"/>
    <property type="match status" value="1"/>
</dbReference>
<comment type="function">
    <text evidence="1">Absolutely required for transposition of IS1.</text>
</comment>
<name>A0ABS3TG19_9BACT</name>
<dbReference type="Proteomes" id="UP000670527">
    <property type="component" value="Unassembled WGS sequence"/>
</dbReference>
<comment type="caution">
    <text evidence="5">The sequence shown here is derived from an EMBL/GenBank/DDBJ whole genome shotgun (WGS) entry which is preliminary data.</text>
</comment>
<dbReference type="InterPro" id="IPR005063">
    <property type="entry name" value="Transposase_27"/>
</dbReference>
<evidence type="ECO:0000256" key="4">
    <source>
        <dbReference type="ARBA" id="ARBA00023172"/>
    </source>
</evidence>
<dbReference type="RefSeq" id="WP_208308411.1">
    <property type="nucleotide sequence ID" value="NZ_JAGETX010000009.1"/>
</dbReference>
<evidence type="ECO:0000313" key="6">
    <source>
        <dbReference type="Proteomes" id="UP000670527"/>
    </source>
</evidence>
<protein>
    <submittedName>
        <fullName evidence="5">IS1 family transposase</fullName>
    </submittedName>
</protein>
<evidence type="ECO:0000256" key="3">
    <source>
        <dbReference type="ARBA" id="ARBA00022578"/>
    </source>
</evidence>
<accession>A0ABS3TG19</accession>
<dbReference type="EMBL" id="JAGETX010000009">
    <property type="protein sequence ID" value="MBO3272143.1"/>
    <property type="molecule type" value="Genomic_DNA"/>
</dbReference>
<keyword evidence="4" id="KW-0233">DNA recombination</keyword>
<dbReference type="PANTHER" id="PTHR33293:SF1">
    <property type="entry name" value="INSERTION ELEMENT IS1 1 PROTEIN INSB-RELATED"/>
    <property type="match status" value="1"/>
</dbReference>
<keyword evidence="6" id="KW-1185">Reference proteome</keyword>